<keyword evidence="4" id="KW-0206">Cytoskeleton</keyword>
<dbReference type="PANTHER" id="PTHR10554:SF12">
    <property type="entry name" value="IP02644P"/>
    <property type="match status" value="1"/>
</dbReference>
<sequence>MERFQRSGSAEIFVRNEWYRVHAELNVERLNLILNEPLERFSSSSGVNQFDIPDYCDELPNRRRLVSIKKSPDEGLGISIKGGRENRMPILISKIFRGLAADLTGKLFVGDAILAVNDLSLRDATHEEAVQALKNGGEHVILEVRYLPEVVPYFRKAAILSEIGWTSVLEIIVIQSADLSKVCILRMDNDTKFNSWFGALQKTVARLSNSTLHSLNEKSDRSYWDDGKLVHMSWMLERKPISPTQLDDNNVPLDSECLSAFAQFSLQSQWRPVFIVQTTRDIYFYEKFPFEKITEPIPYVSSWSLMQTRLIYKSSSMSKQVGTSSVSEHKSKSLSSSISSLAEASKTSMTSSGSANVNPILFAIRIGTPVGIQVKFFSAQSYSELSRFSNHLIQSTFESVRKLQIVTFPCLTGDIECVLVLNFKDGIKITETSTGNVIHRISFQRLRSTNDDGHRVVDFTYDDDDKKELCDMSIQGESNYIFIGELANHHLPIERIQEQLNISFCYEMDEVWPKLPNLTTSKIKSVSSEDESEMSKTTEFESPIDGCVQEFSCTGDERLEYGEQQLEANFCPTNEPMIPSTGALYYHPPCIFMQPSASTTCCYYWNYPHQLVNYH</sequence>
<evidence type="ECO:0000256" key="1">
    <source>
        <dbReference type="ARBA" id="ARBA00004245"/>
    </source>
</evidence>
<dbReference type="Pfam" id="PF00595">
    <property type="entry name" value="PDZ"/>
    <property type="match status" value="1"/>
</dbReference>
<dbReference type="CDD" id="cd06801">
    <property type="entry name" value="PDZ_syntrophin-like"/>
    <property type="match status" value="1"/>
</dbReference>
<evidence type="ECO:0000256" key="2">
    <source>
        <dbReference type="ARBA" id="ARBA00010798"/>
    </source>
</evidence>
<dbReference type="InterPro" id="IPR036034">
    <property type="entry name" value="PDZ_sf"/>
</dbReference>
<evidence type="ECO:0000313" key="6">
    <source>
        <dbReference type="EMBL" id="KAJ6220850.1"/>
    </source>
</evidence>
<proteinExistence type="inferred from homology"/>
<organism evidence="6 7">
    <name type="scientific">Blomia tropicalis</name>
    <name type="common">Mite</name>
    <dbReference type="NCBI Taxonomy" id="40697"/>
    <lineage>
        <taxon>Eukaryota</taxon>
        <taxon>Metazoa</taxon>
        <taxon>Ecdysozoa</taxon>
        <taxon>Arthropoda</taxon>
        <taxon>Chelicerata</taxon>
        <taxon>Arachnida</taxon>
        <taxon>Acari</taxon>
        <taxon>Acariformes</taxon>
        <taxon>Sarcoptiformes</taxon>
        <taxon>Astigmata</taxon>
        <taxon>Glycyphagoidea</taxon>
        <taxon>Echimyopodidae</taxon>
        <taxon>Blomia</taxon>
    </lineage>
</organism>
<evidence type="ECO:0000259" key="5">
    <source>
        <dbReference type="PROSITE" id="PS50106"/>
    </source>
</evidence>
<dbReference type="Gene3D" id="2.30.42.10">
    <property type="match status" value="1"/>
</dbReference>
<dbReference type="InterPro" id="IPR055108">
    <property type="entry name" value="Syntrophin_4th"/>
</dbReference>
<dbReference type="GO" id="GO:0005198">
    <property type="term" value="F:structural molecule activity"/>
    <property type="evidence" value="ECO:0007669"/>
    <property type="project" value="InterPro"/>
</dbReference>
<dbReference type="EMBL" id="JAPWDV010000002">
    <property type="protein sequence ID" value="KAJ6220850.1"/>
    <property type="molecule type" value="Genomic_DNA"/>
</dbReference>
<comment type="caution">
    <text evidence="6">The sequence shown here is derived from an EMBL/GenBank/DDBJ whole genome shotgun (WGS) entry which is preliminary data.</text>
</comment>
<evidence type="ECO:0000256" key="4">
    <source>
        <dbReference type="ARBA" id="ARBA00023212"/>
    </source>
</evidence>
<protein>
    <recommendedName>
        <fullName evidence="5">PDZ domain-containing protein</fullName>
    </recommendedName>
</protein>
<dbReference type="InterPro" id="IPR001478">
    <property type="entry name" value="PDZ"/>
</dbReference>
<dbReference type="OMA" id="NPQVRKM"/>
<dbReference type="SMART" id="SM00228">
    <property type="entry name" value="PDZ"/>
    <property type="match status" value="1"/>
</dbReference>
<dbReference type="Pfam" id="PF23012">
    <property type="entry name" value="Syntrophin_4th"/>
    <property type="match status" value="1"/>
</dbReference>
<accession>A0A9Q0MBW5</accession>
<evidence type="ECO:0000256" key="3">
    <source>
        <dbReference type="ARBA" id="ARBA00022490"/>
    </source>
</evidence>
<keyword evidence="7" id="KW-1185">Reference proteome</keyword>
<dbReference type="GO" id="GO:0016010">
    <property type="term" value="C:dystrophin-associated glycoprotein complex"/>
    <property type="evidence" value="ECO:0007669"/>
    <property type="project" value="TreeGrafter"/>
</dbReference>
<dbReference type="AlphaFoldDB" id="A0A9Q0MBW5"/>
<dbReference type="InterPro" id="IPR015482">
    <property type="entry name" value="Syntrophin"/>
</dbReference>
<keyword evidence="3" id="KW-0963">Cytoplasm</keyword>
<comment type="subcellular location">
    <subcellularLocation>
        <location evidence="1">Cytoplasm</location>
        <location evidence="1">Cytoskeleton</location>
    </subcellularLocation>
</comment>
<name>A0A9Q0MBW5_BLOTA</name>
<dbReference type="SUPFAM" id="SSF50156">
    <property type="entry name" value="PDZ domain-like"/>
    <property type="match status" value="1"/>
</dbReference>
<dbReference type="SUPFAM" id="SSF50729">
    <property type="entry name" value="PH domain-like"/>
    <property type="match status" value="1"/>
</dbReference>
<dbReference type="GO" id="GO:0005856">
    <property type="term" value="C:cytoskeleton"/>
    <property type="evidence" value="ECO:0007669"/>
    <property type="project" value="UniProtKB-SubCell"/>
</dbReference>
<comment type="similarity">
    <text evidence="2">Belongs to the syntrophin family.</text>
</comment>
<dbReference type="Proteomes" id="UP001142055">
    <property type="component" value="Chromosome 2"/>
</dbReference>
<gene>
    <name evidence="6" type="ORF">RDWZM_006662</name>
</gene>
<reference evidence="6" key="1">
    <citation type="submission" date="2022-12" db="EMBL/GenBank/DDBJ databases">
        <title>Genome assemblies of Blomia tropicalis.</title>
        <authorList>
            <person name="Cui Y."/>
        </authorList>
    </citation>
    <scope>NUCLEOTIDE SEQUENCE</scope>
    <source>
        <tissue evidence="6">Adult mites</tissue>
    </source>
</reference>
<feature type="domain" description="PDZ" evidence="5">
    <location>
        <begin position="65"/>
        <end position="148"/>
    </location>
</feature>
<dbReference type="PANTHER" id="PTHR10554">
    <property type="entry name" value="SYNTROPHIN"/>
    <property type="match status" value="1"/>
</dbReference>
<dbReference type="PROSITE" id="PS50106">
    <property type="entry name" value="PDZ"/>
    <property type="match status" value="1"/>
</dbReference>
<evidence type="ECO:0000313" key="7">
    <source>
        <dbReference type="Proteomes" id="UP001142055"/>
    </source>
</evidence>